<feature type="domain" description="Transglutaminase-like" evidence="1">
    <location>
        <begin position="77"/>
        <end position="121"/>
    </location>
</feature>
<organism evidence="2 3">
    <name type="scientific">Thelohanellus kitauei</name>
    <name type="common">Myxosporean</name>
    <dbReference type="NCBI Taxonomy" id="669202"/>
    <lineage>
        <taxon>Eukaryota</taxon>
        <taxon>Metazoa</taxon>
        <taxon>Cnidaria</taxon>
        <taxon>Myxozoa</taxon>
        <taxon>Myxosporea</taxon>
        <taxon>Bivalvulida</taxon>
        <taxon>Platysporina</taxon>
        <taxon>Myxobolidae</taxon>
        <taxon>Thelohanellus</taxon>
    </lineage>
</organism>
<dbReference type="EMBL" id="JWZT01002888">
    <property type="protein sequence ID" value="KII68221.1"/>
    <property type="molecule type" value="Genomic_DNA"/>
</dbReference>
<dbReference type="SUPFAM" id="SSF54001">
    <property type="entry name" value="Cysteine proteinases"/>
    <property type="match status" value="1"/>
</dbReference>
<evidence type="ECO:0000259" key="1">
    <source>
        <dbReference type="Pfam" id="PF01841"/>
    </source>
</evidence>
<dbReference type="InterPro" id="IPR036985">
    <property type="entry name" value="Transglutaminase-like_sf"/>
</dbReference>
<dbReference type="PANTHER" id="PTHR11590">
    <property type="entry name" value="PROTEIN-GLUTAMINE GAMMA-GLUTAMYLTRANSFERASE"/>
    <property type="match status" value="1"/>
</dbReference>
<evidence type="ECO:0000313" key="3">
    <source>
        <dbReference type="Proteomes" id="UP000031668"/>
    </source>
</evidence>
<name>A0A0C2MLY4_THEKT</name>
<sequence>MNKLRYFIEYKLFRNTEAISQKTIFLNCNTNILVNANDDRGLLVGNWHEVKDGVPATQWTRAIDIYTKYLVTGMPVKWGQCFVFAMMLTSMCRNVGIVCRAVSGFDIGHDNNKNGIIEVYTDSRTLEFLPGSEIIW</sequence>
<dbReference type="AlphaFoldDB" id="A0A0C2MLY4"/>
<comment type="caution">
    <text evidence="2">The sequence shown here is derived from an EMBL/GenBank/DDBJ whole genome shotgun (WGS) entry which is preliminary data.</text>
</comment>
<reference evidence="2 3" key="1">
    <citation type="journal article" date="2014" name="Genome Biol. Evol.">
        <title>The genome of the myxosporean Thelohanellus kitauei shows adaptations to nutrient acquisition within its fish host.</title>
        <authorList>
            <person name="Yang Y."/>
            <person name="Xiong J."/>
            <person name="Zhou Z."/>
            <person name="Huo F."/>
            <person name="Miao W."/>
            <person name="Ran C."/>
            <person name="Liu Y."/>
            <person name="Zhang J."/>
            <person name="Feng J."/>
            <person name="Wang M."/>
            <person name="Wang M."/>
            <person name="Wang L."/>
            <person name="Yao B."/>
        </authorList>
    </citation>
    <scope>NUCLEOTIDE SEQUENCE [LARGE SCALE GENOMIC DNA]</scope>
    <source>
        <strain evidence="2">Wuqing</strain>
    </source>
</reference>
<evidence type="ECO:0000313" key="2">
    <source>
        <dbReference type="EMBL" id="KII68221.1"/>
    </source>
</evidence>
<accession>A0A0C2MLY4</accession>
<dbReference type="InterPro" id="IPR038765">
    <property type="entry name" value="Papain-like_cys_pep_sf"/>
</dbReference>
<dbReference type="Pfam" id="PF01841">
    <property type="entry name" value="Transglut_core"/>
    <property type="match status" value="1"/>
</dbReference>
<dbReference type="PANTHER" id="PTHR11590:SF40">
    <property type="entry name" value="HEMOCYTE PROTEIN-GLUTAMINE GAMMA-GLUTAMYLTRANSFERASE-LIKE PROTEIN"/>
    <property type="match status" value="1"/>
</dbReference>
<gene>
    <name evidence="2" type="ORF">RF11_09496</name>
</gene>
<proteinExistence type="predicted"/>
<dbReference type="InterPro" id="IPR002931">
    <property type="entry name" value="Transglutaminase-like"/>
</dbReference>
<keyword evidence="2" id="KW-0808">Transferase</keyword>
<dbReference type="OrthoDB" id="437511at2759"/>
<keyword evidence="3" id="KW-1185">Reference proteome</keyword>
<dbReference type="Proteomes" id="UP000031668">
    <property type="component" value="Unassembled WGS sequence"/>
</dbReference>
<dbReference type="GO" id="GO:0003810">
    <property type="term" value="F:protein-glutamine gamma-glutamyltransferase activity"/>
    <property type="evidence" value="ECO:0007669"/>
    <property type="project" value="TreeGrafter"/>
</dbReference>
<dbReference type="Gene3D" id="3.90.260.10">
    <property type="entry name" value="Transglutaminase-like"/>
    <property type="match status" value="1"/>
</dbReference>
<dbReference type="InterPro" id="IPR050779">
    <property type="entry name" value="Transglutaminase"/>
</dbReference>
<protein>
    <submittedName>
        <fullName evidence="2">Protein-glutamine gamma-glutamyltransferase 5</fullName>
    </submittedName>
</protein>